<name>A0AAD5KTA6_9CRUS</name>
<sequence length="142" mass="14714">MSPLQITVLDPNSDTNIPVVNPDIATAKEDMPVVIDVLSNDQSGNAGTTLDPASLTITEQPENGTVTVNSDGTVTFTPDAGFTGTDDFTYKVCDTSNPAICETAEVTVTVLPEDAKDVTTAPDDYAVLTANADGTAVVTGKY</sequence>
<accession>A0AAD5KTA6</accession>
<dbReference type="Gene3D" id="2.60.40.3440">
    <property type="match status" value="1"/>
</dbReference>
<dbReference type="EMBL" id="WJBH02000308">
    <property type="protein sequence ID" value="KAI9549356.1"/>
    <property type="molecule type" value="Genomic_DNA"/>
</dbReference>
<evidence type="ECO:0008006" key="3">
    <source>
        <dbReference type="Google" id="ProtNLM"/>
    </source>
</evidence>
<dbReference type="AlphaFoldDB" id="A0AAD5KTA6"/>
<reference evidence="1" key="1">
    <citation type="submission" date="2022-05" db="EMBL/GenBank/DDBJ databases">
        <title>A multi-omics perspective on studying reproductive biology in Daphnia sinensis.</title>
        <authorList>
            <person name="Jia J."/>
        </authorList>
    </citation>
    <scope>NUCLEOTIDE SEQUENCE</scope>
    <source>
        <strain evidence="1">WSL</strain>
    </source>
</reference>
<evidence type="ECO:0000313" key="2">
    <source>
        <dbReference type="Proteomes" id="UP000820818"/>
    </source>
</evidence>
<dbReference type="Pfam" id="PF17963">
    <property type="entry name" value="Big_9"/>
    <property type="match status" value="1"/>
</dbReference>
<proteinExistence type="predicted"/>
<organism evidence="1 2">
    <name type="scientific">Daphnia sinensis</name>
    <dbReference type="NCBI Taxonomy" id="1820382"/>
    <lineage>
        <taxon>Eukaryota</taxon>
        <taxon>Metazoa</taxon>
        <taxon>Ecdysozoa</taxon>
        <taxon>Arthropoda</taxon>
        <taxon>Crustacea</taxon>
        <taxon>Branchiopoda</taxon>
        <taxon>Diplostraca</taxon>
        <taxon>Cladocera</taxon>
        <taxon>Anomopoda</taxon>
        <taxon>Daphniidae</taxon>
        <taxon>Daphnia</taxon>
        <taxon>Daphnia similis group</taxon>
    </lineage>
</organism>
<protein>
    <recommendedName>
        <fullName evidence="3">Cadherin-like domain-containing protein</fullName>
    </recommendedName>
</protein>
<gene>
    <name evidence="1" type="ORF">GHT06_003722</name>
</gene>
<dbReference type="Proteomes" id="UP000820818">
    <property type="component" value="Unassembled WGS sequence"/>
</dbReference>
<evidence type="ECO:0000313" key="1">
    <source>
        <dbReference type="EMBL" id="KAI9549356.1"/>
    </source>
</evidence>
<keyword evidence="2" id="KW-1185">Reference proteome</keyword>
<comment type="caution">
    <text evidence="1">The sequence shown here is derived from an EMBL/GenBank/DDBJ whole genome shotgun (WGS) entry which is preliminary data.</text>
</comment>